<evidence type="ECO:0000313" key="5">
    <source>
        <dbReference type="EMBL" id="CUO66166.1"/>
    </source>
</evidence>
<dbReference type="OrthoDB" id="1650670at2"/>
<dbReference type="RefSeq" id="WP_055153818.1">
    <property type="nucleotide sequence ID" value="NZ_CYZU01000027.1"/>
</dbReference>
<evidence type="ECO:0000256" key="3">
    <source>
        <dbReference type="ARBA" id="ARBA00023163"/>
    </source>
</evidence>
<dbReference type="SUPFAM" id="SSF46689">
    <property type="entry name" value="Homeodomain-like"/>
    <property type="match status" value="1"/>
</dbReference>
<name>A0A174GYM2_9FIRM</name>
<dbReference type="Gene3D" id="1.10.10.60">
    <property type="entry name" value="Homeodomain-like"/>
    <property type="match status" value="2"/>
</dbReference>
<dbReference type="GO" id="GO:0043565">
    <property type="term" value="F:sequence-specific DNA binding"/>
    <property type="evidence" value="ECO:0007669"/>
    <property type="project" value="InterPro"/>
</dbReference>
<feature type="domain" description="HTH araC/xylS-type" evidence="4">
    <location>
        <begin position="178"/>
        <end position="277"/>
    </location>
</feature>
<evidence type="ECO:0000259" key="4">
    <source>
        <dbReference type="PROSITE" id="PS01124"/>
    </source>
</evidence>
<accession>A0A174GYM2</accession>
<dbReference type="AlphaFoldDB" id="A0A174GYM2"/>
<evidence type="ECO:0000313" key="6">
    <source>
        <dbReference type="Proteomes" id="UP000095544"/>
    </source>
</evidence>
<reference evidence="5 6" key="1">
    <citation type="submission" date="2015-09" db="EMBL/GenBank/DDBJ databases">
        <authorList>
            <consortium name="Pathogen Informatics"/>
        </authorList>
    </citation>
    <scope>NUCLEOTIDE SEQUENCE [LARGE SCALE GENOMIC DNA]</scope>
    <source>
        <strain evidence="5 6">2789STDY5834876</strain>
    </source>
</reference>
<dbReference type="STRING" id="39482.ERS852491_02887"/>
<keyword evidence="2" id="KW-0238">DNA-binding</keyword>
<dbReference type="Pfam" id="PF12833">
    <property type="entry name" value="HTH_18"/>
    <property type="match status" value="1"/>
</dbReference>
<protein>
    <submittedName>
        <fullName evidence="5">Uncharacterized HTH-type transcriptional regulator ypdC</fullName>
    </submittedName>
</protein>
<evidence type="ECO:0000256" key="1">
    <source>
        <dbReference type="ARBA" id="ARBA00023015"/>
    </source>
</evidence>
<proteinExistence type="predicted"/>
<dbReference type="InterPro" id="IPR009057">
    <property type="entry name" value="Homeodomain-like_sf"/>
</dbReference>
<sequence>MISSFDISKLHSLLKDFYNLTKIRITVFDDAFHELTSYPDEIAPFCQIIRSSSAGAAICHECDARACKIAAKKRTLYTYRCHAGLTESITPILMGNIVIGYLLFGHVFSYPSYEAGWNKIQKLCKSYELSMEDLKAACRRLPIIQADYITSASHIMQAVSSFLCIERMVSLRQQELPVQIDEYIQAHFTEDIDAVSIAQYFKIGKTKIYEIAKQNYGIGIAEYIRKLRIEKAKLLLSEQPDLTLAEIASECGFCDYNYFITVFERVTGMPPKQYQKNRDLVASFSLGADGDAP</sequence>
<dbReference type="PANTHER" id="PTHR43280">
    <property type="entry name" value="ARAC-FAMILY TRANSCRIPTIONAL REGULATOR"/>
    <property type="match status" value="1"/>
</dbReference>
<keyword evidence="1" id="KW-0805">Transcription regulation</keyword>
<dbReference type="InterPro" id="IPR018771">
    <property type="entry name" value="PocR_dom"/>
</dbReference>
<evidence type="ECO:0000256" key="2">
    <source>
        <dbReference type="ARBA" id="ARBA00023125"/>
    </source>
</evidence>
<dbReference type="PROSITE" id="PS00041">
    <property type="entry name" value="HTH_ARAC_FAMILY_1"/>
    <property type="match status" value="1"/>
</dbReference>
<dbReference type="Proteomes" id="UP000095544">
    <property type="component" value="Unassembled WGS sequence"/>
</dbReference>
<dbReference type="PROSITE" id="PS01124">
    <property type="entry name" value="HTH_ARAC_FAMILY_2"/>
    <property type="match status" value="1"/>
</dbReference>
<organism evidence="5 6">
    <name type="scientific">Faecalicatena contorta</name>
    <dbReference type="NCBI Taxonomy" id="39482"/>
    <lineage>
        <taxon>Bacteria</taxon>
        <taxon>Bacillati</taxon>
        <taxon>Bacillota</taxon>
        <taxon>Clostridia</taxon>
        <taxon>Lachnospirales</taxon>
        <taxon>Lachnospiraceae</taxon>
        <taxon>Faecalicatena</taxon>
    </lineage>
</organism>
<dbReference type="SMART" id="SM00342">
    <property type="entry name" value="HTH_ARAC"/>
    <property type="match status" value="1"/>
</dbReference>
<keyword evidence="3" id="KW-0804">Transcription</keyword>
<dbReference type="GO" id="GO:0003700">
    <property type="term" value="F:DNA-binding transcription factor activity"/>
    <property type="evidence" value="ECO:0007669"/>
    <property type="project" value="InterPro"/>
</dbReference>
<dbReference type="Pfam" id="PF10114">
    <property type="entry name" value="PocR"/>
    <property type="match status" value="1"/>
</dbReference>
<dbReference type="PANTHER" id="PTHR43280:SF10">
    <property type="entry name" value="REGULATORY PROTEIN POCR"/>
    <property type="match status" value="1"/>
</dbReference>
<dbReference type="InterPro" id="IPR018060">
    <property type="entry name" value="HTH_AraC"/>
</dbReference>
<dbReference type="EMBL" id="CYZU01000027">
    <property type="protein sequence ID" value="CUO66166.1"/>
    <property type="molecule type" value="Genomic_DNA"/>
</dbReference>
<dbReference type="InterPro" id="IPR018062">
    <property type="entry name" value="HTH_AraC-typ_CS"/>
</dbReference>
<gene>
    <name evidence="5" type="primary">ypdC_2</name>
    <name evidence="5" type="ORF">ERS852491_02887</name>
</gene>